<dbReference type="GO" id="GO:0033557">
    <property type="term" value="C:Slx1-Slx4 complex"/>
    <property type="evidence" value="ECO:0007669"/>
    <property type="project" value="UniProtKB-UniRule"/>
</dbReference>
<keyword evidence="2" id="KW-0479">Metal-binding</keyword>
<keyword evidence="14" id="KW-1185">Reference proteome</keyword>
<comment type="function">
    <text evidence="11">Catalytic subunit of the SLX1-SLX4 structure-specific endonuclease that resolves DNA secondary structures generated during DNA repair and recombination. Has endonuclease activity towards branched DNA substrates, introducing single-strand cuts in duplex DNA close to junctions with ss-DNA.</text>
</comment>
<dbReference type="GO" id="GO:0008270">
    <property type="term" value="F:zinc ion binding"/>
    <property type="evidence" value="ECO:0007669"/>
    <property type="project" value="UniProtKB-KW"/>
</dbReference>
<dbReference type="RefSeq" id="XP_037141655.1">
    <property type="nucleotide sequence ID" value="XM_037285759.1"/>
</dbReference>
<evidence type="ECO:0000256" key="5">
    <source>
        <dbReference type="ARBA" id="ARBA00022771"/>
    </source>
</evidence>
<evidence type="ECO:0000256" key="11">
    <source>
        <dbReference type="HAMAP-Rule" id="MF_03100"/>
    </source>
</evidence>
<gene>
    <name evidence="13" type="ORF">HG536_0H03570</name>
</gene>
<organism evidence="13 14">
    <name type="scientific">Torulaspora globosa</name>
    <dbReference type="NCBI Taxonomy" id="48254"/>
    <lineage>
        <taxon>Eukaryota</taxon>
        <taxon>Fungi</taxon>
        <taxon>Dikarya</taxon>
        <taxon>Ascomycota</taxon>
        <taxon>Saccharomycotina</taxon>
        <taxon>Saccharomycetes</taxon>
        <taxon>Saccharomycetales</taxon>
        <taxon>Saccharomycetaceae</taxon>
        <taxon>Torulaspora</taxon>
    </lineage>
</organism>
<dbReference type="Pfam" id="PF21202">
    <property type="entry name" value="SLX1_C"/>
    <property type="match status" value="1"/>
</dbReference>
<accession>A0A7G3ZN95</accession>
<evidence type="ECO:0000256" key="3">
    <source>
        <dbReference type="ARBA" id="ARBA00022759"/>
    </source>
</evidence>
<comment type="subcellular location">
    <subcellularLocation>
        <location evidence="11">Nucleus</location>
    </subcellularLocation>
</comment>
<proteinExistence type="inferred from homology"/>
<dbReference type="GeneID" id="59328247"/>
<name>A0A7G3ZN95_9SACH</name>
<dbReference type="InterPro" id="IPR048749">
    <property type="entry name" value="SLX1_C"/>
</dbReference>
<dbReference type="CDD" id="cd10455">
    <property type="entry name" value="GIY-YIG_SLX1"/>
    <property type="match status" value="1"/>
</dbReference>
<dbReference type="GO" id="GO:0008821">
    <property type="term" value="F:crossover junction DNA endonuclease activity"/>
    <property type="evidence" value="ECO:0007669"/>
    <property type="project" value="TreeGrafter"/>
</dbReference>
<dbReference type="Gene3D" id="3.30.40.10">
    <property type="entry name" value="Zinc/RING finger domain, C3HC4 (zinc finger)"/>
    <property type="match status" value="1"/>
</dbReference>
<dbReference type="KEGG" id="tgb:HG536_0H03570"/>
<dbReference type="PANTHER" id="PTHR20208">
    <property type="entry name" value="STRUCTURE-SPECIFIC ENDONUCLEASE SUBUNIT SLX1"/>
    <property type="match status" value="1"/>
</dbReference>
<sequence>MASPPVNNTQHSKIPDFYCCYLLQSICKSQSFYIGSTPNPVRRLRQHNGILTRGGACRTKRAGTRPWQMILVVHGFPSKVAALQFEHAWQHSYKTHYIEDVSRVVKNKTGGRSIHHKLATVRLLLGHVYFQHMGLTVEFFNHQTRQIWNQNKFRAQEASSHNVSTVPNALDIPDVSSSESIDLFANANLALVETFYGGHVKIYQTKCKIYKERLTFGQIACEICDTTFDYTSDDLEKKPLVGFCPSESCNFVSHLRCLHRYFTDDVQLLTNRQILVPRTGKCPNCSTVISWKDVVTYSTAMKASYGSNSEMAA</sequence>
<dbReference type="GO" id="GO:0017108">
    <property type="term" value="F:5'-flap endonuclease activity"/>
    <property type="evidence" value="ECO:0007669"/>
    <property type="project" value="InterPro"/>
</dbReference>
<dbReference type="InterPro" id="IPR035901">
    <property type="entry name" value="GIY-YIG_endonuc_sf"/>
</dbReference>
<evidence type="ECO:0000256" key="2">
    <source>
        <dbReference type="ARBA" id="ARBA00022723"/>
    </source>
</evidence>
<protein>
    <recommendedName>
        <fullName evidence="12">GIY-YIG domain-containing protein</fullName>
    </recommendedName>
</protein>
<keyword evidence="10 11" id="KW-0539">Nucleus</keyword>
<keyword evidence="4 11" id="KW-0227">DNA damage</keyword>
<dbReference type="AlphaFoldDB" id="A0A7G3ZN95"/>
<evidence type="ECO:0000256" key="9">
    <source>
        <dbReference type="ARBA" id="ARBA00023204"/>
    </source>
</evidence>
<feature type="domain" description="GIY-YIG" evidence="12">
    <location>
        <begin position="16"/>
        <end position="99"/>
    </location>
</feature>
<comment type="subunit">
    <text evidence="11">Forms a heterodimer with SLX4.</text>
</comment>
<evidence type="ECO:0000256" key="8">
    <source>
        <dbReference type="ARBA" id="ARBA00023172"/>
    </source>
</evidence>
<evidence type="ECO:0000256" key="7">
    <source>
        <dbReference type="ARBA" id="ARBA00022833"/>
    </source>
</evidence>
<dbReference type="PROSITE" id="PS50164">
    <property type="entry name" value="GIY_YIG"/>
    <property type="match status" value="1"/>
</dbReference>
<keyword evidence="9 11" id="KW-0234">DNA repair</keyword>
<evidence type="ECO:0000256" key="10">
    <source>
        <dbReference type="ARBA" id="ARBA00023242"/>
    </source>
</evidence>
<keyword evidence="5" id="KW-0863">Zinc-finger</keyword>
<evidence type="ECO:0000313" key="13">
    <source>
        <dbReference type="EMBL" id="QLL34981.1"/>
    </source>
</evidence>
<dbReference type="SMART" id="SM00465">
    <property type="entry name" value="GIYc"/>
    <property type="match status" value="1"/>
</dbReference>
<dbReference type="PANTHER" id="PTHR20208:SF10">
    <property type="entry name" value="STRUCTURE-SPECIFIC ENDONUCLEASE SUBUNIT SLX1"/>
    <property type="match status" value="1"/>
</dbReference>
<comment type="caution">
    <text evidence="11">Lacks conserved residue(s) required for the propagation of feature annotation.</text>
</comment>
<dbReference type="SUPFAM" id="SSF82771">
    <property type="entry name" value="GIY-YIG endonuclease"/>
    <property type="match status" value="1"/>
</dbReference>
<dbReference type="InterPro" id="IPR027520">
    <property type="entry name" value="Slx1"/>
</dbReference>
<evidence type="ECO:0000259" key="12">
    <source>
        <dbReference type="PROSITE" id="PS50164"/>
    </source>
</evidence>
<evidence type="ECO:0000256" key="4">
    <source>
        <dbReference type="ARBA" id="ARBA00022763"/>
    </source>
</evidence>
<dbReference type="Gene3D" id="3.40.1440.10">
    <property type="entry name" value="GIY-YIG endonuclease"/>
    <property type="match status" value="1"/>
</dbReference>
<reference evidence="13 14" key="1">
    <citation type="submission" date="2020-06" db="EMBL/GenBank/DDBJ databases">
        <title>The yeast mating-type switching endonuclease HO is a domesticated member of an unorthodox homing genetic element family.</title>
        <authorList>
            <person name="Coughlan A.Y."/>
            <person name="Lombardi L."/>
            <person name="Braun-Galleani S."/>
            <person name="Martos A.R."/>
            <person name="Galeote V."/>
            <person name="Bigey F."/>
            <person name="Dequin S."/>
            <person name="Byrne K.P."/>
            <person name="Wolfe K.H."/>
        </authorList>
    </citation>
    <scope>NUCLEOTIDE SEQUENCE [LARGE SCALE GENOMIC DNA]</scope>
    <source>
        <strain evidence="13 14">CBS764</strain>
    </source>
</reference>
<keyword evidence="6 11" id="KW-0378">Hydrolase</keyword>
<dbReference type="InterPro" id="IPR050381">
    <property type="entry name" value="SLX1_endonuclease"/>
</dbReference>
<dbReference type="FunFam" id="3.40.1440.10:FF:000006">
    <property type="entry name" value="Structure-specific endonuclease subunit SLX1"/>
    <property type="match status" value="1"/>
</dbReference>
<dbReference type="OrthoDB" id="24645at2759"/>
<evidence type="ECO:0000256" key="1">
    <source>
        <dbReference type="ARBA" id="ARBA00022722"/>
    </source>
</evidence>
<keyword evidence="3 11" id="KW-0255">Endonuclease</keyword>
<comment type="similarity">
    <text evidence="11">Belongs to the SLX1 family.</text>
</comment>
<evidence type="ECO:0000256" key="6">
    <source>
        <dbReference type="ARBA" id="ARBA00022801"/>
    </source>
</evidence>
<keyword evidence="7" id="KW-0862">Zinc</keyword>
<keyword evidence="1 11" id="KW-0540">Nuclease</keyword>
<dbReference type="Pfam" id="PF01541">
    <property type="entry name" value="GIY-YIG"/>
    <property type="match status" value="1"/>
</dbReference>
<dbReference type="HAMAP" id="MF_03100">
    <property type="entry name" value="Endonuc_su_Slx1"/>
    <property type="match status" value="1"/>
</dbReference>
<dbReference type="EMBL" id="CP059253">
    <property type="protein sequence ID" value="QLL34981.1"/>
    <property type="molecule type" value="Genomic_DNA"/>
</dbReference>
<dbReference type="GO" id="GO:0000724">
    <property type="term" value="P:double-strand break repair via homologous recombination"/>
    <property type="evidence" value="ECO:0007669"/>
    <property type="project" value="TreeGrafter"/>
</dbReference>
<dbReference type="InterPro" id="IPR000305">
    <property type="entry name" value="GIY-YIG_endonuc"/>
</dbReference>
<dbReference type="InterPro" id="IPR013083">
    <property type="entry name" value="Znf_RING/FYVE/PHD"/>
</dbReference>
<keyword evidence="8 11" id="KW-0233">DNA recombination</keyword>
<comment type="cofactor">
    <cofactor evidence="11">
        <name>a divalent metal cation</name>
        <dbReference type="ChEBI" id="CHEBI:60240"/>
    </cofactor>
</comment>
<dbReference type="Proteomes" id="UP000515788">
    <property type="component" value="Chromosome 8"/>
</dbReference>
<evidence type="ECO:0000313" key="14">
    <source>
        <dbReference type="Proteomes" id="UP000515788"/>
    </source>
</evidence>